<dbReference type="InParanoid" id="Q0V2X8"/>
<sequence>MQPQTTPECNYTSISSTCLQRQLESPLPTASSIACIDPVSGDTWIAKAVAGTWEENG</sequence>
<accession>Q0V2X8</accession>
<evidence type="ECO:0000313" key="1">
    <source>
        <dbReference type="EMBL" id="EAT91285.1"/>
    </source>
</evidence>
<name>Q0V2X8_PHANO</name>
<evidence type="ECO:0000313" key="2">
    <source>
        <dbReference type="Proteomes" id="UP000001055"/>
    </source>
</evidence>
<dbReference type="GeneID" id="5969117"/>
<dbReference type="RefSeq" id="XP_001792272.1">
    <property type="nucleotide sequence ID" value="XM_001792220.1"/>
</dbReference>
<organism evidence="1 2">
    <name type="scientific">Phaeosphaeria nodorum (strain SN15 / ATCC MYA-4574 / FGSC 10173)</name>
    <name type="common">Glume blotch fungus</name>
    <name type="synonym">Parastagonospora nodorum</name>
    <dbReference type="NCBI Taxonomy" id="321614"/>
    <lineage>
        <taxon>Eukaryota</taxon>
        <taxon>Fungi</taxon>
        <taxon>Dikarya</taxon>
        <taxon>Ascomycota</taxon>
        <taxon>Pezizomycotina</taxon>
        <taxon>Dothideomycetes</taxon>
        <taxon>Pleosporomycetidae</taxon>
        <taxon>Pleosporales</taxon>
        <taxon>Pleosporineae</taxon>
        <taxon>Phaeosphaeriaceae</taxon>
        <taxon>Parastagonospora</taxon>
    </lineage>
</organism>
<dbReference type="AlphaFoldDB" id="Q0V2X8"/>
<dbReference type="KEGG" id="pno:SNOG_01636"/>
<dbReference type="Proteomes" id="UP000001055">
    <property type="component" value="Unassembled WGS sequence"/>
</dbReference>
<dbReference type="EMBL" id="CH445326">
    <property type="protein sequence ID" value="EAT91285.1"/>
    <property type="molecule type" value="Genomic_DNA"/>
</dbReference>
<dbReference type="HOGENOM" id="CLU_2997197_0_0_1"/>
<protein>
    <submittedName>
        <fullName evidence="1">Uncharacterized protein</fullName>
    </submittedName>
</protein>
<gene>
    <name evidence="1" type="ORF">SNOG_01636</name>
</gene>
<proteinExistence type="predicted"/>
<reference evidence="2" key="1">
    <citation type="journal article" date="2007" name="Plant Cell">
        <title>Dothideomycete-plant interactions illuminated by genome sequencing and EST analysis of the wheat pathogen Stagonospora nodorum.</title>
        <authorList>
            <person name="Hane J.K."/>
            <person name="Lowe R.G."/>
            <person name="Solomon P.S."/>
            <person name="Tan K.C."/>
            <person name="Schoch C.L."/>
            <person name="Spatafora J.W."/>
            <person name="Crous P.W."/>
            <person name="Kodira C."/>
            <person name="Birren B.W."/>
            <person name="Galagan J.E."/>
            <person name="Torriani S.F."/>
            <person name="McDonald B.A."/>
            <person name="Oliver R.P."/>
        </authorList>
    </citation>
    <scope>NUCLEOTIDE SEQUENCE [LARGE SCALE GENOMIC DNA]</scope>
    <source>
        <strain evidence="2">SN15 / ATCC MYA-4574 / FGSC 10173</strain>
    </source>
</reference>